<proteinExistence type="predicted"/>
<sequence>MKTTQKVRLKALFESRPGQWISLREIMDMRIGQYNSRLLDLRRSGMNITNKCKIIDGRQHSCYLYTPQEKQAEMFKP</sequence>
<gene>
    <name evidence="1" type="ORF">LCGC14_1747130</name>
</gene>
<accession>A0A0F9K4D3</accession>
<evidence type="ECO:0000313" key="1">
    <source>
        <dbReference type="EMBL" id="KKM06128.1"/>
    </source>
</evidence>
<reference evidence="1" key="1">
    <citation type="journal article" date="2015" name="Nature">
        <title>Complex archaea that bridge the gap between prokaryotes and eukaryotes.</title>
        <authorList>
            <person name="Spang A."/>
            <person name="Saw J.H."/>
            <person name="Jorgensen S.L."/>
            <person name="Zaremba-Niedzwiedzka K."/>
            <person name="Martijn J."/>
            <person name="Lind A.E."/>
            <person name="van Eijk R."/>
            <person name="Schleper C."/>
            <person name="Guy L."/>
            <person name="Ettema T.J."/>
        </authorList>
    </citation>
    <scope>NUCLEOTIDE SEQUENCE</scope>
</reference>
<dbReference type="EMBL" id="LAZR01016069">
    <property type="protein sequence ID" value="KKM06128.1"/>
    <property type="molecule type" value="Genomic_DNA"/>
</dbReference>
<organism evidence="1">
    <name type="scientific">marine sediment metagenome</name>
    <dbReference type="NCBI Taxonomy" id="412755"/>
    <lineage>
        <taxon>unclassified sequences</taxon>
        <taxon>metagenomes</taxon>
        <taxon>ecological metagenomes</taxon>
    </lineage>
</organism>
<protein>
    <recommendedName>
        <fullName evidence="2">Transcriptional regulator</fullName>
    </recommendedName>
</protein>
<comment type="caution">
    <text evidence="1">The sequence shown here is derived from an EMBL/GenBank/DDBJ whole genome shotgun (WGS) entry which is preliminary data.</text>
</comment>
<evidence type="ECO:0008006" key="2">
    <source>
        <dbReference type="Google" id="ProtNLM"/>
    </source>
</evidence>
<dbReference type="AlphaFoldDB" id="A0A0F9K4D3"/>
<name>A0A0F9K4D3_9ZZZZ</name>